<dbReference type="CDD" id="cd00086">
    <property type="entry name" value="homeodomain"/>
    <property type="match status" value="1"/>
</dbReference>
<keyword evidence="1" id="KW-0539">Nucleus</keyword>
<sequence>MQDARTQIWFQNRRAKAKLQDGFQADLQNLIHEDEIGFGFKMEVPFETIVDTVFTNAAPGSGLATFMLSKPPLFYLEDIGPDGTARTLTRHWKRCSDWTEGQQATCVLRHDLTGSAVQLAHLLRNLHTNSTSIPLRPPAYPVQSTTVATMELPPHLRRTPDQGLGITTNFTTP</sequence>
<keyword evidence="1 3" id="KW-0238">DNA-binding</keyword>
<comment type="subcellular location">
    <subcellularLocation>
        <location evidence="1">Nucleus</location>
    </subcellularLocation>
</comment>
<dbReference type="OrthoDB" id="6159439at2759"/>
<dbReference type="GO" id="GO:0003677">
    <property type="term" value="F:DNA binding"/>
    <property type="evidence" value="ECO:0007669"/>
    <property type="project" value="UniProtKB-UniRule"/>
</dbReference>
<dbReference type="InterPro" id="IPR001356">
    <property type="entry name" value="HD"/>
</dbReference>
<dbReference type="AlphaFoldDB" id="A0A9P3US50"/>
<evidence type="ECO:0000256" key="1">
    <source>
        <dbReference type="PROSITE-ProRule" id="PRU00108"/>
    </source>
</evidence>
<dbReference type="InterPro" id="IPR057939">
    <property type="entry name" value="TRF2_HOY1_PH"/>
</dbReference>
<feature type="DNA-binding region" description="Homeobox" evidence="1">
    <location>
        <begin position="3"/>
        <end position="21"/>
    </location>
</feature>
<evidence type="ECO:0000313" key="4">
    <source>
        <dbReference type="Proteomes" id="UP001063166"/>
    </source>
</evidence>
<feature type="domain" description="Homeobox" evidence="2">
    <location>
        <begin position="1"/>
        <end position="20"/>
    </location>
</feature>
<evidence type="ECO:0000259" key="2">
    <source>
        <dbReference type="PROSITE" id="PS50071"/>
    </source>
</evidence>
<proteinExistence type="predicted"/>
<keyword evidence="4" id="KW-1185">Reference proteome</keyword>
<keyword evidence="1 3" id="KW-0371">Homeobox</keyword>
<organism evidence="3 4">
    <name type="scientific">Lyophyllum shimeji</name>
    <name type="common">Hon-shimeji</name>
    <name type="synonym">Tricholoma shimeji</name>
    <dbReference type="NCBI Taxonomy" id="47721"/>
    <lineage>
        <taxon>Eukaryota</taxon>
        <taxon>Fungi</taxon>
        <taxon>Dikarya</taxon>
        <taxon>Basidiomycota</taxon>
        <taxon>Agaricomycotina</taxon>
        <taxon>Agaricomycetes</taxon>
        <taxon>Agaricomycetidae</taxon>
        <taxon>Agaricales</taxon>
        <taxon>Tricholomatineae</taxon>
        <taxon>Lyophyllaceae</taxon>
        <taxon>Lyophyllum</taxon>
    </lineage>
</organism>
<evidence type="ECO:0000313" key="3">
    <source>
        <dbReference type="EMBL" id="GLB45879.1"/>
    </source>
</evidence>
<reference evidence="3" key="1">
    <citation type="submission" date="2022-07" db="EMBL/GenBank/DDBJ databases">
        <title>The genome of Lyophyllum shimeji provides insight into the initial evolution of ectomycorrhizal fungal genome.</title>
        <authorList>
            <person name="Kobayashi Y."/>
            <person name="Shibata T."/>
            <person name="Hirakawa H."/>
            <person name="Shigenobu S."/>
            <person name="Nishiyama T."/>
            <person name="Yamada A."/>
            <person name="Hasebe M."/>
            <person name="Kawaguchi M."/>
        </authorList>
    </citation>
    <scope>NUCLEOTIDE SEQUENCE</scope>
    <source>
        <strain evidence="3">AT787</strain>
    </source>
</reference>
<protein>
    <submittedName>
        <fullName evidence="3">Homeodomain containing protein</fullName>
    </submittedName>
</protein>
<dbReference type="EMBL" id="BRPK01000035">
    <property type="protein sequence ID" value="GLB45879.1"/>
    <property type="molecule type" value="Genomic_DNA"/>
</dbReference>
<comment type="caution">
    <text evidence="3">The sequence shown here is derived from an EMBL/GenBank/DDBJ whole genome shotgun (WGS) entry which is preliminary data.</text>
</comment>
<dbReference type="GO" id="GO:0005634">
    <property type="term" value="C:nucleus"/>
    <property type="evidence" value="ECO:0007669"/>
    <property type="project" value="UniProtKB-SubCell"/>
</dbReference>
<dbReference type="PROSITE" id="PS50071">
    <property type="entry name" value="HOMEOBOX_2"/>
    <property type="match status" value="1"/>
</dbReference>
<accession>A0A9P3US50</accession>
<dbReference type="Proteomes" id="UP001063166">
    <property type="component" value="Unassembled WGS sequence"/>
</dbReference>
<gene>
    <name evidence="3" type="ORF">LshimejAT787_3500070</name>
</gene>
<dbReference type="Pfam" id="PF24818">
    <property type="entry name" value="PH_TRF2_HOY1"/>
    <property type="match status" value="1"/>
</dbReference>
<name>A0A9P3US50_LYOSH</name>